<protein>
    <submittedName>
        <fullName evidence="2">Uncharacterized protein</fullName>
    </submittedName>
</protein>
<feature type="non-terminal residue" evidence="2">
    <location>
        <position position="1"/>
    </location>
</feature>
<evidence type="ECO:0000313" key="2">
    <source>
        <dbReference type="EMBL" id="KAJ6761992.1"/>
    </source>
</evidence>
<accession>A0A9Q0W7U9</accession>
<organism evidence="2 3">
    <name type="scientific">Salix koriyanagi</name>
    <dbReference type="NCBI Taxonomy" id="2511006"/>
    <lineage>
        <taxon>Eukaryota</taxon>
        <taxon>Viridiplantae</taxon>
        <taxon>Streptophyta</taxon>
        <taxon>Embryophyta</taxon>
        <taxon>Tracheophyta</taxon>
        <taxon>Spermatophyta</taxon>
        <taxon>Magnoliopsida</taxon>
        <taxon>eudicotyledons</taxon>
        <taxon>Gunneridae</taxon>
        <taxon>Pentapetalae</taxon>
        <taxon>rosids</taxon>
        <taxon>fabids</taxon>
        <taxon>Malpighiales</taxon>
        <taxon>Salicaceae</taxon>
        <taxon>Saliceae</taxon>
        <taxon>Salix</taxon>
    </lineage>
</organism>
<evidence type="ECO:0000256" key="1">
    <source>
        <dbReference type="SAM" id="MobiDB-lite"/>
    </source>
</evidence>
<gene>
    <name evidence="2" type="ORF">OIU74_024629</name>
</gene>
<proteinExistence type="predicted"/>
<feature type="region of interest" description="Disordered" evidence="1">
    <location>
        <begin position="1"/>
        <end position="25"/>
    </location>
</feature>
<sequence length="25" mass="2721">MLEMDEEYEGNVEGALDGGLDIPHS</sequence>
<reference evidence="2" key="2">
    <citation type="journal article" date="2023" name="Int. J. Mol. Sci.">
        <title>De Novo Assembly and Annotation of 11 Diverse Shrub Willow (Salix) Genomes Reveals Novel Gene Organization in Sex-Linked Regions.</title>
        <authorList>
            <person name="Hyden B."/>
            <person name="Feng K."/>
            <person name="Yates T.B."/>
            <person name="Jawdy S."/>
            <person name="Cereghino C."/>
            <person name="Smart L.B."/>
            <person name="Muchero W."/>
        </authorList>
    </citation>
    <scope>NUCLEOTIDE SEQUENCE</scope>
    <source>
        <tissue evidence="2">Shoot tip</tissue>
    </source>
</reference>
<evidence type="ECO:0000313" key="3">
    <source>
        <dbReference type="Proteomes" id="UP001151752"/>
    </source>
</evidence>
<keyword evidence="3" id="KW-1185">Reference proteome</keyword>
<feature type="compositionally biased region" description="Acidic residues" evidence="1">
    <location>
        <begin position="1"/>
        <end position="10"/>
    </location>
</feature>
<dbReference type="AlphaFoldDB" id="A0A9Q0W7U9"/>
<dbReference type="EMBL" id="JAPFFM010000005">
    <property type="protein sequence ID" value="KAJ6761992.1"/>
    <property type="molecule type" value="Genomic_DNA"/>
</dbReference>
<reference evidence="2" key="1">
    <citation type="submission" date="2022-11" db="EMBL/GenBank/DDBJ databases">
        <authorList>
            <person name="Hyden B.L."/>
            <person name="Feng K."/>
            <person name="Yates T."/>
            <person name="Jawdy S."/>
            <person name="Smart L.B."/>
            <person name="Muchero W."/>
        </authorList>
    </citation>
    <scope>NUCLEOTIDE SEQUENCE</scope>
    <source>
        <tissue evidence="2">Shoot tip</tissue>
    </source>
</reference>
<comment type="caution">
    <text evidence="2">The sequence shown here is derived from an EMBL/GenBank/DDBJ whole genome shotgun (WGS) entry which is preliminary data.</text>
</comment>
<name>A0A9Q0W7U9_9ROSI</name>
<dbReference type="Proteomes" id="UP001151752">
    <property type="component" value="Chromosome 19"/>
</dbReference>